<reference evidence="1 2" key="1">
    <citation type="submission" date="2008-09" db="EMBL/GenBank/DDBJ databases">
        <authorList>
            <person name="Tantoco A.T."/>
            <person name="Edgar R.H."/>
            <person name="Ko C."/>
            <person name="Chambers R.A."/>
            <person name="Jacobs-Sera D."/>
            <person name="Hendrix R.W."/>
            <person name="Hatfull G.F."/>
        </authorList>
    </citation>
    <scope>NUCLEOTIDE SEQUENCE [LARGE SCALE GENOMIC DNA]</scope>
</reference>
<dbReference type="KEGG" id="vg:6940776"/>
<organism evidence="1 2">
    <name type="scientific">Mycobacterium phage Konstantine</name>
    <dbReference type="NCBI Taxonomy" id="563121"/>
    <lineage>
        <taxon>Viruses</taxon>
        <taxon>Duplodnaviria</taxon>
        <taxon>Heunggongvirae</taxon>
        <taxon>Uroviricota</taxon>
        <taxon>Caudoviricetes</taxon>
        <taxon>Konstantinevirus</taxon>
        <taxon>Konstantinevirus konstantine</taxon>
    </lineage>
</organism>
<evidence type="ECO:0000313" key="1">
    <source>
        <dbReference type="EMBL" id="ACI12490.1"/>
    </source>
</evidence>
<dbReference type="EMBL" id="FJ174691">
    <property type="protein sequence ID" value="ACI12490.1"/>
    <property type="molecule type" value="Genomic_DNA"/>
</dbReference>
<dbReference type="RefSeq" id="YP_002242131.1">
    <property type="nucleotide sequence ID" value="NC_011292.1"/>
</dbReference>
<dbReference type="Proteomes" id="UP000002183">
    <property type="component" value="Segment"/>
</dbReference>
<sequence>MNRMNRKQAAKFAAALAGFAIIGYGVGIVSASEAQGAPECTFSQPYPDNPVRICTDYGQSCSARICAYEPGTPGRWGTDGHYTPKIG</sequence>
<accession>B5U544</accession>
<dbReference type="GeneID" id="6940776"/>
<name>B5U544_9CAUD</name>
<proteinExistence type="predicted"/>
<gene>
    <name evidence="1" type="primary">74</name>
    <name evidence="1" type="ORF">KONSTANTINE_74</name>
</gene>
<keyword evidence="2" id="KW-1185">Reference proteome</keyword>
<protein>
    <submittedName>
        <fullName evidence="1">Uncharacterized protein</fullName>
    </submittedName>
</protein>
<evidence type="ECO:0000313" key="2">
    <source>
        <dbReference type="Proteomes" id="UP000002183"/>
    </source>
</evidence>